<feature type="region of interest" description="Disordered" evidence="1">
    <location>
        <begin position="25"/>
        <end position="53"/>
    </location>
</feature>
<evidence type="ECO:0000256" key="1">
    <source>
        <dbReference type="SAM" id="MobiDB-lite"/>
    </source>
</evidence>
<gene>
    <name evidence="2" type="ORF">Syun_021013</name>
</gene>
<protein>
    <submittedName>
        <fullName evidence="2">Uncharacterized protein</fullName>
    </submittedName>
</protein>
<organism evidence="2 3">
    <name type="scientific">Stephania yunnanensis</name>
    <dbReference type="NCBI Taxonomy" id="152371"/>
    <lineage>
        <taxon>Eukaryota</taxon>
        <taxon>Viridiplantae</taxon>
        <taxon>Streptophyta</taxon>
        <taxon>Embryophyta</taxon>
        <taxon>Tracheophyta</taxon>
        <taxon>Spermatophyta</taxon>
        <taxon>Magnoliopsida</taxon>
        <taxon>Ranunculales</taxon>
        <taxon>Menispermaceae</taxon>
        <taxon>Menispermoideae</taxon>
        <taxon>Cissampelideae</taxon>
        <taxon>Stephania</taxon>
    </lineage>
</organism>
<evidence type="ECO:0000313" key="3">
    <source>
        <dbReference type="Proteomes" id="UP001420932"/>
    </source>
</evidence>
<comment type="caution">
    <text evidence="2">The sequence shown here is derived from an EMBL/GenBank/DDBJ whole genome shotgun (WGS) entry which is preliminary data.</text>
</comment>
<accession>A0AAP0IEZ5</accession>
<reference evidence="2 3" key="1">
    <citation type="submission" date="2024-01" db="EMBL/GenBank/DDBJ databases">
        <title>Genome assemblies of Stephania.</title>
        <authorList>
            <person name="Yang L."/>
        </authorList>
    </citation>
    <scope>NUCLEOTIDE SEQUENCE [LARGE SCALE GENOMIC DNA]</scope>
    <source>
        <strain evidence="2">YNDBR</strain>
        <tissue evidence="2">Leaf</tissue>
    </source>
</reference>
<keyword evidence="3" id="KW-1185">Reference proteome</keyword>
<dbReference type="AlphaFoldDB" id="A0AAP0IEZ5"/>
<name>A0AAP0IEZ5_9MAGN</name>
<proteinExistence type="predicted"/>
<dbReference type="EMBL" id="JBBNAF010000009">
    <property type="protein sequence ID" value="KAK9114216.1"/>
    <property type="molecule type" value="Genomic_DNA"/>
</dbReference>
<evidence type="ECO:0000313" key="2">
    <source>
        <dbReference type="EMBL" id="KAK9114216.1"/>
    </source>
</evidence>
<sequence length="95" mass="10993">MARKKTPISRHHVYGELSRAKQLVSASDTRGWRKEQTTSYRKEKRKATEQKGTRVCPHVENVLDYASYVPEWDLHIGHTESEDMVSESFTSSDEP</sequence>
<dbReference type="Proteomes" id="UP001420932">
    <property type="component" value="Unassembled WGS sequence"/>
</dbReference>